<evidence type="ECO:0000313" key="1">
    <source>
        <dbReference type="EMBL" id="TMX78510.1"/>
    </source>
</evidence>
<gene>
    <name evidence="1" type="ORF">DA092_01575</name>
</gene>
<evidence type="ECO:0000313" key="2">
    <source>
        <dbReference type="Proteomes" id="UP000718715"/>
    </source>
</evidence>
<protein>
    <submittedName>
        <fullName evidence="1">NADPH:quinone reductase</fullName>
    </submittedName>
</protein>
<name>A0ACD3T2I7_PHODM</name>
<dbReference type="Proteomes" id="UP000718715">
    <property type="component" value="Unassembled WGS sequence"/>
</dbReference>
<comment type="caution">
    <text evidence="1">The sequence shown here is derived from an EMBL/GenBank/DDBJ whole genome shotgun (WGS) entry which is preliminary data.</text>
</comment>
<reference evidence="1" key="1">
    <citation type="submission" date="2018-03" db="EMBL/GenBank/DDBJ databases">
        <title>Genomic characterization of a polymicrobial infection associated with a disease outbreak in Pacific white shrimp (Litopenaeus vannamei).</title>
        <authorList>
            <person name="Turner J.W."/>
            <person name="Bachand P.T."/>
            <person name="Tallman J."/>
            <person name="Elledge N.C."/>
            <person name="Pinnell L.J."/>
            <person name="Laughlin R.C."/>
            <person name="Zimba P.V."/>
        </authorList>
    </citation>
    <scope>NUCLEOTIDE SEQUENCE</scope>
    <source>
        <strain evidence="1">Hep-2b-22</strain>
    </source>
</reference>
<dbReference type="EMBL" id="PZOJ01000002">
    <property type="protein sequence ID" value="TMX78510.1"/>
    <property type="molecule type" value="Genomic_DNA"/>
</dbReference>
<sequence>MNRVIKFSEYGDAHVLNIEQMDSTELAIGKGQVRVKMQAVALNRSDSLFRQGQYIFDATFPSRICVEGVGSIEAMADDVEGFSIGQRVGLLAPADISGSGYAADFAVVDNNLLLPIPENMDVRHAATTWIPFLTVYHLFVEQHRAKEGNWIVLPAASSSVALAANNVARHLGAQTIALTRTSRKKEELLAAGYSEVIVSEDEDVTARIKEITGGGADFIFDPVGGPQLKELVAAVNPGADINIYGVLSSENTVLPIFEMMQSGARLSSYSVYELLQDPVRLKQAINFYLPLFESGKLLPVVDTTEFTLDSIVDAFKHLESNTQLGKVVLTV</sequence>
<organism evidence="1 2">
    <name type="scientific">Photobacterium damselae</name>
    <dbReference type="NCBI Taxonomy" id="38293"/>
    <lineage>
        <taxon>Bacteria</taxon>
        <taxon>Pseudomonadati</taxon>
        <taxon>Pseudomonadota</taxon>
        <taxon>Gammaproteobacteria</taxon>
        <taxon>Vibrionales</taxon>
        <taxon>Vibrionaceae</taxon>
        <taxon>Photobacterium</taxon>
    </lineage>
</organism>
<accession>A0ACD3T2I7</accession>
<keyword evidence="2" id="KW-1185">Reference proteome</keyword>
<proteinExistence type="predicted"/>